<dbReference type="PANTHER" id="PTHR23355:SF42">
    <property type="entry name" value="RIBONUCLEASE II, CHLOROPLASTIC_MITOCHONDRIAL"/>
    <property type="match status" value="1"/>
</dbReference>
<dbReference type="InterPro" id="IPR057324">
    <property type="entry name" value="WH_RNase_II"/>
</dbReference>
<gene>
    <name evidence="3" type="ORF">DCF25_17185</name>
</gene>
<organism evidence="3 4">
    <name type="scientific">Leptolyngbya foveolarum</name>
    <dbReference type="NCBI Taxonomy" id="47253"/>
    <lineage>
        <taxon>Bacteria</taxon>
        <taxon>Bacillati</taxon>
        <taxon>Cyanobacteriota</taxon>
        <taxon>Cyanophyceae</taxon>
        <taxon>Leptolyngbyales</taxon>
        <taxon>Leptolyngbyaceae</taxon>
        <taxon>Leptolyngbya group</taxon>
        <taxon>Leptolyngbya</taxon>
    </lineage>
</organism>
<dbReference type="GO" id="GO:0000932">
    <property type="term" value="C:P-body"/>
    <property type="evidence" value="ECO:0007669"/>
    <property type="project" value="TreeGrafter"/>
</dbReference>
<sequence>MEKGRLVEFKHKGEPHLALADRPEGKKNWVLIDQQGQSYTIHPRQVIYEVPGGPYEPSELAGFVSEAEGYIDPDNLEIAWELLTELEESATPAALAQLLFSDQSPPLCYAAHRLLSEDKLYFKQKGDCYEPRPQAQIEELQLKNEREAAKQAEKAGFFDRAKSILAEAAVEWEKSDRPRLEIIERYALQGDESSQKAAAQEVLVALDQDKSPEAAFRLLVNLNIWDEHENLALHRRQIPTQFPEEIEAAVAQVMENPPEDLSSRADLTHLKVYTVDDESTREIDDGLSCETLADGRQKLWIHIADPTRWLTPGNVLDTEARKRCTTVYLPTGTIPMFPFALAAGPMSLVQGETCCALSFGILLSESGEVEEYSIQPSVIKPTYRLTYEDVDEMLELGIEAEQELMAIATQAKQRLVWRKAQGAIAIHLPESAIKVDNDTININMIEASTAREMVAEMMILTGEVAARYGEANQLPIPYRGQPQPELPPEEELMQLEAGWVRDSAIRRCMTRSEMGLTPVRHATLGLDRYSQVTSPIRRYTDLISHFQIKAHLRGADLPFSESEMSEMIMSAGNAAYDGVQVERQTKKYWAIEYLRRADAANPGQPWDVQMVRWLREHEKLGLIIFEDLGLEMVMRFDRNVAVGERLQVSVSYADPREEMIRFREVLTVVEGDAAEETAAEEEDSVSEVSAEREPVEEALLEEESIEEEIEQVSE</sequence>
<dbReference type="GO" id="GO:0000175">
    <property type="term" value="F:3'-5'-RNA exonuclease activity"/>
    <property type="evidence" value="ECO:0007669"/>
    <property type="project" value="TreeGrafter"/>
</dbReference>
<reference evidence="3 4" key="2">
    <citation type="submission" date="2018-06" db="EMBL/GenBank/DDBJ databases">
        <title>Metagenomic assembly of (sub)arctic Cyanobacteria and their associated microbiome from non-axenic cultures.</title>
        <authorList>
            <person name="Baurain D."/>
        </authorList>
    </citation>
    <scope>NUCLEOTIDE SEQUENCE [LARGE SCALE GENOMIC DNA]</scope>
    <source>
        <strain evidence="3">ULC129bin1</strain>
    </source>
</reference>
<dbReference type="Pfam" id="PF23163">
    <property type="entry name" value="CSD_RNase_II"/>
    <property type="match status" value="1"/>
</dbReference>
<dbReference type="InterPro" id="IPR012340">
    <property type="entry name" value="NA-bd_OB-fold"/>
</dbReference>
<dbReference type="Proteomes" id="UP000249354">
    <property type="component" value="Unassembled WGS sequence"/>
</dbReference>
<feature type="compositionally biased region" description="Acidic residues" evidence="1">
    <location>
        <begin position="696"/>
        <end position="714"/>
    </location>
</feature>
<dbReference type="AlphaFoldDB" id="A0A2W4VKL7"/>
<dbReference type="Pfam" id="PF25255">
    <property type="entry name" value="WHD_RNase_II"/>
    <property type="match status" value="1"/>
</dbReference>
<dbReference type="GO" id="GO:0006402">
    <property type="term" value="P:mRNA catabolic process"/>
    <property type="evidence" value="ECO:0007669"/>
    <property type="project" value="TreeGrafter"/>
</dbReference>
<dbReference type="Pfam" id="PF00773">
    <property type="entry name" value="RNB"/>
    <property type="match status" value="1"/>
</dbReference>
<accession>A0A2W4VKL7</accession>
<feature type="domain" description="RNB" evidence="2">
    <location>
        <begin position="264"/>
        <end position="554"/>
    </location>
</feature>
<proteinExistence type="predicted"/>
<dbReference type="EMBL" id="QBMC01000141">
    <property type="protein sequence ID" value="PZO12731.1"/>
    <property type="molecule type" value="Genomic_DNA"/>
</dbReference>
<dbReference type="InterPro" id="IPR056404">
    <property type="entry name" value="HTH_RNase_II"/>
</dbReference>
<dbReference type="SMART" id="SM00955">
    <property type="entry name" value="RNB"/>
    <property type="match status" value="1"/>
</dbReference>
<dbReference type="SUPFAM" id="SSF50249">
    <property type="entry name" value="Nucleic acid-binding proteins"/>
    <property type="match status" value="1"/>
</dbReference>
<dbReference type="GO" id="GO:0003723">
    <property type="term" value="F:RNA binding"/>
    <property type="evidence" value="ECO:0007669"/>
    <property type="project" value="InterPro"/>
</dbReference>
<dbReference type="InterPro" id="IPR056403">
    <property type="entry name" value="RNase_II_barrel"/>
</dbReference>
<dbReference type="Pfam" id="PF23161">
    <property type="entry name" value="HTH_RNase_II"/>
    <property type="match status" value="1"/>
</dbReference>
<evidence type="ECO:0000259" key="2">
    <source>
        <dbReference type="SMART" id="SM00955"/>
    </source>
</evidence>
<protein>
    <submittedName>
        <fullName evidence="3">RNB domain-containing ribonuclease</fullName>
    </submittedName>
</protein>
<feature type="region of interest" description="Disordered" evidence="1">
    <location>
        <begin position="675"/>
        <end position="714"/>
    </location>
</feature>
<evidence type="ECO:0000256" key="1">
    <source>
        <dbReference type="SAM" id="MobiDB-lite"/>
    </source>
</evidence>
<dbReference type="InterPro" id="IPR036388">
    <property type="entry name" value="WH-like_DNA-bd_sf"/>
</dbReference>
<dbReference type="InterPro" id="IPR001900">
    <property type="entry name" value="RNase_II/R"/>
</dbReference>
<evidence type="ECO:0000313" key="4">
    <source>
        <dbReference type="Proteomes" id="UP000249354"/>
    </source>
</evidence>
<name>A0A2W4VKL7_9CYAN</name>
<feature type="compositionally biased region" description="Acidic residues" evidence="1">
    <location>
        <begin position="675"/>
        <end position="685"/>
    </location>
</feature>
<comment type="caution">
    <text evidence="3">The sequence shown here is derived from an EMBL/GenBank/DDBJ whole genome shotgun (WGS) entry which is preliminary data.</text>
</comment>
<dbReference type="PANTHER" id="PTHR23355">
    <property type="entry name" value="RIBONUCLEASE"/>
    <property type="match status" value="1"/>
</dbReference>
<dbReference type="Gene3D" id="1.10.10.10">
    <property type="entry name" value="Winged helix-like DNA-binding domain superfamily/Winged helix DNA-binding domain"/>
    <property type="match status" value="1"/>
</dbReference>
<evidence type="ECO:0000313" key="3">
    <source>
        <dbReference type="EMBL" id="PZO12731.1"/>
    </source>
</evidence>
<dbReference type="InterPro" id="IPR050180">
    <property type="entry name" value="RNR_Ribonuclease"/>
</dbReference>
<reference evidence="4" key="1">
    <citation type="submission" date="2018-04" db="EMBL/GenBank/DDBJ databases">
        <authorList>
            <person name="Cornet L."/>
        </authorList>
    </citation>
    <scope>NUCLEOTIDE SEQUENCE [LARGE SCALE GENOMIC DNA]</scope>
</reference>